<dbReference type="Pfam" id="PF13426">
    <property type="entry name" value="PAS_9"/>
    <property type="match status" value="2"/>
</dbReference>
<keyword evidence="3 4" id="KW-0597">Phosphoprotein</keyword>
<feature type="domain" description="Response regulatory" evidence="6">
    <location>
        <begin position="525"/>
        <end position="641"/>
    </location>
</feature>
<evidence type="ECO:0000256" key="2">
    <source>
        <dbReference type="ARBA" id="ARBA00012438"/>
    </source>
</evidence>
<dbReference type="InterPro" id="IPR001789">
    <property type="entry name" value="Sig_transdc_resp-reg_receiver"/>
</dbReference>
<dbReference type="PROSITE" id="PS50113">
    <property type="entry name" value="PAC"/>
    <property type="match status" value="2"/>
</dbReference>
<dbReference type="Proteomes" id="UP001242480">
    <property type="component" value="Unassembled WGS sequence"/>
</dbReference>
<feature type="domain" description="Histidine kinase" evidence="5">
    <location>
        <begin position="278"/>
        <end position="502"/>
    </location>
</feature>
<proteinExistence type="predicted"/>
<evidence type="ECO:0000259" key="7">
    <source>
        <dbReference type="PROSITE" id="PS50112"/>
    </source>
</evidence>
<evidence type="ECO:0000256" key="1">
    <source>
        <dbReference type="ARBA" id="ARBA00000085"/>
    </source>
</evidence>
<evidence type="ECO:0000313" key="9">
    <source>
        <dbReference type="EMBL" id="MDQ0472507.1"/>
    </source>
</evidence>
<dbReference type="Pfam" id="PF00072">
    <property type="entry name" value="Response_reg"/>
    <property type="match status" value="1"/>
</dbReference>
<dbReference type="CDD" id="cd00130">
    <property type="entry name" value="PAS"/>
    <property type="match status" value="2"/>
</dbReference>
<dbReference type="SUPFAM" id="SSF52172">
    <property type="entry name" value="CheY-like"/>
    <property type="match status" value="1"/>
</dbReference>
<dbReference type="NCBIfam" id="TIGR00229">
    <property type="entry name" value="sensory_box"/>
    <property type="match status" value="2"/>
</dbReference>
<feature type="modified residue" description="4-aspartylphosphate" evidence="4">
    <location>
        <position position="575"/>
    </location>
</feature>
<dbReference type="SMART" id="SM00091">
    <property type="entry name" value="PAS"/>
    <property type="match status" value="2"/>
</dbReference>
<dbReference type="Pfam" id="PF02518">
    <property type="entry name" value="HATPase_c"/>
    <property type="match status" value="1"/>
</dbReference>
<dbReference type="PANTHER" id="PTHR43065:SF49">
    <property type="entry name" value="HISTIDINE KINASE"/>
    <property type="match status" value="1"/>
</dbReference>
<dbReference type="InterPro" id="IPR036097">
    <property type="entry name" value="HisK_dim/P_sf"/>
</dbReference>
<dbReference type="InterPro" id="IPR001610">
    <property type="entry name" value="PAC"/>
</dbReference>
<dbReference type="InterPro" id="IPR005467">
    <property type="entry name" value="His_kinase_dom"/>
</dbReference>
<dbReference type="PROSITE" id="PS50112">
    <property type="entry name" value="PAS"/>
    <property type="match status" value="2"/>
</dbReference>
<evidence type="ECO:0000259" key="8">
    <source>
        <dbReference type="PROSITE" id="PS50113"/>
    </source>
</evidence>
<dbReference type="PRINTS" id="PR00344">
    <property type="entry name" value="BCTRLSENSOR"/>
</dbReference>
<dbReference type="SMART" id="SM00387">
    <property type="entry name" value="HATPase_c"/>
    <property type="match status" value="1"/>
</dbReference>
<reference evidence="9 10" key="1">
    <citation type="submission" date="2023-07" db="EMBL/GenBank/DDBJ databases">
        <title>Genomic Encyclopedia of Type Strains, Phase IV (KMG-IV): sequencing the most valuable type-strain genomes for metagenomic binning, comparative biology and taxonomic classification.</title>
        <authorList>
            <person name="Goeker M."/>
        </authorList>
    </citation>
    <scope>NUCLEOTIDE SEQUENCE [LARGE SCALE GENOMIC DNA]</scope>
    <source>
        <strain evidence="9 10">DSM 19619</strain>
    </source>
</reference>
<dbReference type="SUPFAM" id="SSF55785">
    <property type="entry name" value="PYP-like sensor domain (PAS domain)"/>
    <property type="match status" value="2"/>
</dbReference>
<dbReference type="Gene3D" id="3.40.50.2300">
    <property type="match status" value="1"/>
</dbReference>
<protein>
    <recommendedName>
        <fullName evidence="2">histidine kinase</fullName>
        <ecNumber evidence="2">2.7.13.3</ecNumber>
    </recommendedName>
</protein>
<name>A0ABU0JDZ3_9HYPH</name>
<dbReference type="InterPro" id="IPR036890">
    <property type="entry name" value="HATPase_C_sf"/>
</dbReference>
<dbReference type="SMART" id="SM00448">
    <property type="entry name" value="REC"/>
    <property type="match status" value="1"/>
</dbReference>
<dbReference type="EMBL" id="JAUSVX010000012">
    <property type="protein sequence ID" value="MDQ0472507.1"/>
    <property type="molecule type" value="Genomic_DNA"/>
</dbReference>
<evidence type="ECO:0000259" key="6">
    <source>
        <dbReference type="PROSITE" id="PS50110"/>
    </source>
</evidence>
<dbReference type="InterPro" id="IPR004358">
    <property type="entry name" value="Sig_transdc_His_kin-like_C"/>
</dbReference>
<comment type="catalytic activity">
    <reaction evidence="1">
        <text>ATP + protein L-histidine = ADP + protein N-phospho-L-histidine.</text>
        <dbReference type="EC" id="2.7.13.3"/>
    </reaction>
</comment>
<dbReference type="SMART" id="SM00388">
    <property type="entry name" value="HisKA"/>
    <property type="match status" value="1"/>
</dbReference>
<dbReference type="InterPro" id="IPR003594">
    <property type="entry name" value="HATPase_dom"/>
</dbReference>
<dbReference type="CDD" id="cd18161">
    <property type="entry name" value="REC_hyHK_blue-like"/>
    <property type="match status" value="1"/>
</dbReference>
<dbReference type="Gene3D" id="1.10.287.130">
    <property type="match status" value="1"/>
</dbReference>
<dbReference type="InterPro" id="IPR011006">
    <property type="entry name" value="CheY-like_superfamily"/>
</dbReference>
<sequence>MSIPASPYELLVQSVTDYAIYMLDLEGRVASWNPGAERIKGYTADEIIGEHFARFYTPEDRAAGVPQRALETAAATGRFTAEAWRQRKDGSRFWAMVVIDPIRRDGELVGFAKITRDMTEQREAQLALLETERRFRLLVQGVVDYAIFMLDPDGIVTNWNSGAERIKGYAASEVVGKHFSTFYTPEDQEAGIPARTIETARRTGHCQAEGWRVRKDGTPFWAGVALDAIRDEDGVLIGFAKITRDLTERREAQLALERSREQLFQAQKMEAVGSLTGGLAHDFNNLLTGISGSLELMRSRLAQGRIGEIERYITVAQNAASRAASLTHRLLAFARRQTLDPRPIDANRLVSDMEDLVRRTVGPEIAVEAALAGGLWPTLCDPNQLENAVLNLCINARDAMPQGGRLTVETANTWFDERSAGERGVRPGQYVAVSVSDTGTGMTPEVVARAFEPLFTTKPSGRGTGLGLSMIYGFAQQSGGEARIYSEVGIGTTVRLYLPRHLGDVAEEKGSTAGPLAHGRGQGRTVLVVDDEASVRALVADVLGELGYHVVEASDGVSGLRVLESRTPIDLLITDVGLPGGLNGRQVADAARRTRPALKILFVTGYAENAAIGHAHLEPGMHVLTKPFAVDRLASRVETILAEA</sequence>
<evidence type="ECO:0000259" key="5">
    <source>
        <dbReference type="PROSITE" id="PS50109"/>
    </source>
</evidence>
<dbReference type="PROSITE" id="PS50110">
    <property type="entry name" value="RESPONSE_REGULATORY"/>
    <property type="match status" value="1"/>
</dbReference>
<evidence type="ECO:0000256" key="4">
    <source>
        <dbReference type="PROSITE-ProRule" id="PRU00169"/>
    </source>
</evidence>
<dbReference type="InterPro" id="IPR035965">
    <property type="entry name" value="PAS-like_dom_sf"/>
</dbReference>
<feature type="domain" description="PAS" evidence="7">
    <location>
        <begin position="20"/>
        <end position="77"/>
    </location>
</feature>
<dbReference type="EC" id="2.7.13.3" evidence="2"/>
<keyword evidence="10" id="KW-1185">Reference proteome</keyword>
<dbReference type="SUPFAM" id="SSF55874">
    <property type="entry name" value="ATPase domain of HSP90 chaperone/DNA topoisomerase II/histidine kinase"/>
    <property type="match status" value="1"/>
</dbReference>
<dbReference type="CDD" id="cd00082">
    <property type="entry name" value="HisKA"/>
    <property type="match status" value="1"/>
</dbReference>
<feature type="domain" description="PAS" evidence="7">
    <location>
        <begin position="131"/>
        <end position="189"/>
    </location>
</feature>
<evidence type="ECO:0000256" key="3">
    <source>
        <dbReference type="ARBA" id="ARBA00022553"/>
    </source>
</evidence>
<dbReference type="PROSITE" id="PS50109">
    <property type="entry name" value="HIS_KIN"/>
    <property type="match status" value="1"/>
</dbReference>
<accession>A0ABU0JDZ3</accession>
<evidence type="ECO:0000313" key="10">
    <source>
        <dbReference type="Proteomes" id="UP001242480"/>
    </source>
</evidence>
<feature type="domain" description="PAC" evidence="8">
    <location>
        <begin position="206"/>
        <end position="258"/>
    </location>
</feature>
<gene>
    <name evidence="9" type="ORF">QO011_005536</name>
</gene>
<dbReference type="SUPFAM" id="SSF47384">
    <property type="entry name" value="Homodimeric domain of signal transducing histidine kinase"/>
    <property type="match status" value="1"/>
</dbReference>
<dbReference type="RefSeq" id="WP_307279426.1">
    <property type="nucleotide sequence ID" value="NZ_JAUSVX010000012.1"/>
</dbReference>
<dbReference type="Gene3D" id="3.30.450.20">
    <property type="entry name" value="PAS domain"/>
    <property type="match status" value="2"/>
</dbReference>
<dbReference type="InterPro" id="IPR000014">
    <property type="entry name" value="PAS"/>
</dbReference>
<dbReference type="Gene3D" id="3.30.565.10">
    <property type="entry name" value="Histidine kinase-like ATPase, C-terminal domain"/>
    <property type="match status" value="1"/>
</dbReference>
<dbReference type="PANTHER" id="PTHR43065">
    <property type="entry name" value="SENSOR HISTIDINE KINASE"/>
    <property type="match status" value="1"/>
</dbReference>
<dbReference type="SMART" id="SM00086">
    <property type="entry name" value="PAC"/>
    <property type="match status" value="2"/>
</dbReference>
<dbReference type="InterPro" id="IPR003661">
    <property type="entry name" value="HisK_dim/P_dom"/>
</dbReference>
<comment type="caution">
    <text evidence="9">The sequence shown here is derived from an EMBL/GenBank/DDBJ whole genome shotgun (WGS) entry which is preliminary data.</text>
</comment>
<feature type="domain" description="PAC" evidence="8">
    <location>
        <begin position="79"/>
        <end position="130"/>
    </location>
</feature>
<dbReference type="InterPro" id="IPR000700">
    <property type="entry name" value="PAS-assoc_C"/>
</dbReference>
<dbReference type="Pfam" id="PF00512">
    <property type="entry name" value="HisKA"/>
    <property type="match status" value="1"/>
</dbReference>
<organism evidence="9 10">
    <name type="scientific">Labrys wisconsinensis</name>
    <dbReference type="NCBI Taxonomy" id="425677"/>
    <lineage>
        <taxon>Bacteria</taxon>
        <taxon>Pseudomonadati</taxon>
        <taxon>Pseudomonadota</taxon>
        <taxon>Alphaproteobacteria</taxon>
        <taxon>Hyphomicrobiales</taxon>
        <taxon>Xanthobacteraceae</taxon>
        <taxon>Labrys</taxon>
    </lineage>
</organism>